<dbReference type="Pfam" id="PF25990">
    <property type="entry name" value="Beta-barrel_YknX"/>
    <property type="match status" value="1"/>
</dbReference>
<dbReference type="Pfam" id="PF25997">
    <property type="entry name" value="BSH_YhbJ"/>
    <property type="match status" value="1"/>
</dbReference>
<evidence type="ECO:0000313" key="9">
    <source>
        <dbReference type="EMBL" id="KOO46249.1"/>
    </source>
</evidence>
<dbReference type="Gene3D" id="2.40.30.170">
    <property type="match status" value="1"/>
</dbReference>
<dbReference type="InterPro" id="IPR058636">
    <property type="entry name" value="Beta-barrel_YknX"/>
</dbReference>
<dbReference type="STRING" id="284581.AMD01_10340"/>
<dbReference type="RefSeq" id="WP_053401321.1">
    <property type="nucleotide sequence ID" value="NZ_JAUKEN010000001.1"/>
</dbReference>
<evidence type="ECO:0000256" key="6">
    <source>
        <dbReference type="SAM" id="Phobius"/>
    </source>
</evidence>
<dbReference type="InterPro" id="IPR011053">
    <property type="entry name" value="Single_hybrid_motif"/>
</dbReference>
<evidence type="ECO:0000259" key="7">
    <source>
        <dbReference type="Pfam" id="PF25990"/>
    </source>
</evidence>
<reference evidence="10" key="1">
    <citation type="submission" date="2015-08" db="EMBL/GenBank/DDBJ databases">
        <title>Fjat-14210 dsm16467.</title>
        <authorList>
            <person name="Liu B."/>
            <person name="Wang J."/>
            <person name="Zhu Y."/>
            <person name="Liu G."/>
            <person name="Chen Q."/>
            <person name="Chen Z."/>
            <person name="Lan J."/>
            <person name="Che J."/>
            <person name="Ge C."/>
            <person name="Shi H."/>
            <person name="Pan Z."/>
            <person name="Liu X."/>
        </authorList>
    </citation>
    <scope>NUCLEOTIDE SEQUENCE [LARGE SCALE GENOMIC DNA]</scope>
    <source>
        <strain evidence="10">DSM 16467</strain>
    </source>
</reference>
<feature type="domain" description="YhbJ barrel-sandwich hybrid" evidence="8">
    <location>
        <begin position="45"/>
        <end position="115"/>
    </location>
</feature>
<proteinExistence type="inferred from homology"/>
<evidence type="ECO:0000256" key="1">
    <source>
        <dbReference type="ARBA" id="ARBA00004167"/>
    </source>
</evidence>
<keyword evidence="10" id="KW-1185">Reference proteome</keyword>
<dbReference type="GO" id="GO:0016020">
    <property type="term" value="C:membrane"/>
    <property type="evidence" value="ECO:0007669"/>
    <property type="project" value="UniProtKB-SubCell"/>
</dbReference>
<dbReference type="AlphaFoldDB" id="A0A0M0L5D2"/>
<comment type="similarity">
    <text evidence="2">Belongs to the membrane fusion protein (MFP) (TC 8.A.1) family.</text>
</comment>
<dbReference type="PANTHER" id="PTHR30386">
    <property type="entry name" value="MEMBRANE FUSION SUBUNIT OF EMRAB-TOLC MULTIDRUG EFFLUX PUMP"/>
    <property type="match status" value="1"/>
</dbReference>
<dbReference type="SUPFAM" id="SSF111369">
    <property type="entry name" value="HlyD-like secretion proteins"/>
    <property type="match status" value="1"/>
</dbReference>
<keyword evidence="4 6" id="KW-1133">Transmembrane helix</keyword>
<feature type="domain" description="YknX-like beta-barrel" evidence="7">
    <location>
        <begin position="120"/>
        <end position="208"/>
    </location>
</feature>
<evidence type="ECO:0000256" key="4">
    <source>
        <dbReference type="ARBA" id="ARBA00022989"/>
    </source>
</evidence>
<evidence type="ECO:0000256" key="5">
    <source>
        <dbReference type="ARBA" id="ARBA00023136"/>
    </source>
</evidence>
<dbReference type="GO" id="GO:0055085">
    <property type="term" value="P:transmembrane transport"/>
    <property type="evidence" value="ECO:0007669"/>
    <property type="project" value="InterPro"/>
</dbReference>
<keyword evidence="5 6" id="KW-0472">Membrane</keyword>
<protein>
    <submittedName>
        <fullName evidence="9">Transporter</fullName>
    </submittedName>
</protein>
<feature type="transmembrane region" description="Helical" evidence="6">
    <location>
        <begin position="7"/>
        <end position="29"/>
    </location>
</feature>
<evidence type="ECO:0000259" key="8">
    <source>
        <dbReference type="Pfam" id="PF25997"/>
    </source>
</evidence>
<comment type="caution">
    <text evidence="9">The sequence shown here is derived from an EMBL/GenBank/DDBJ whole genome shotgun (WGS) entry which is preliminary data.</text>
</comment>
<dbReference type="InterPro" id="IPR058635">
    <property type="entry name" value="BSH_YhbJ"/>
</dbReference>
<keyword evidence="3 6" id="KW-0812">Transmembrane</keyword>
<dbReference type="EMBL" id="LILC01000013">
    <property type="protein sequence ID" value="KOO46249.1"/>
    <property type="molecule type" value="Genomic_DNA"/>
</dbReference>
<dbReference type="Proteomes" id="UP000037558">
    <property type="component" value="Unassembled WGS sequence"/>
</dbReference>
<dbReference type="Gene3D" id="2.40.50.100">
    <property type="match status" value="1"/>
</dbReference>
<gene>
    <name evidence="9" type="ORF">AMD01_10340</name>
</gene>
<dbReference type="PATRIC" id="fig|284581.3.peg.2160"/>
<evidence type="ECO:0000256" key="3">
    <source>
        <dbReference type="ARBA" id="ARBA00022692"/>
    </source>
</evidence>
<dbReference type="SUPFAM" id="SSF51230">
    <property type="entry name" value="Single hybrid motif"/>
    <property type="match status" value="1"/>
</dbReference>
<evidence type="ECO:0000256" key="2">
    <source>
        <dbReference type="ARBA" id="ARBA00009477"/>
    </source>
</evidence>
<comment type="subcellular location">
    <subcellularLocation>
        <location evidence="1">Membrane</location>
        <topology evidence="1">Single-pass membrane protein</topology>
    </subcellularLocation>
</comment>
<sequence length="210" mass="22529">MSRGRLILTNFIGIIVVLALIIGGAYYYYQSQNYVKTDEAKVQADMTQVVAPANGKLTEWNIKEGDEVSKDSVVGKIAGEQSGSVTATNEGTVIQSNTHANQLVQQGQVLAQVADLKSMYITANIEETDLKDIDEGDKVDVVVDGDSGTTYEGRVEKIGYATNSALSMMPSQSTSGNYTKVTQKVAVKISIKNPSDKIKPGMNASVKISL</sequence>
<evidence type="ECO:0000313" key="10">
    <source>
        <dbReference type="Proteomes" id="UP000037558"/>
    </source>
</evidence>
<name>A0A0M0L5D2_9BACI</name>
<organism evidence="9 10">
    <name type="scientific">Priestia koreensis</name>
    <dbReference type="NCBI Taxonomy" id="284581"/>
    <lineage>
        <taxon>Bacteria</taxon>
        <taxon>Bacillati</taxon>
        <taxon>Bacillota</taxon>
        <taxon>Bacilli</taxon>
        <taxon>Bacillales</taxon>
        <taxon>Bacillaceae</taxon>
        <taxon>Priestia</taxon>
    </lineage>
</organism>
<dbReference type="InterPro" id="IPR050739">
    <property type="entry name" value="MFP"/>
</dbReference>
<dbReference type="PANTHER" id="PTHR30386:SF26">
    <property type="entry name" value="TRANSPORT PROTEIN COMB"/>
    <property type="match status" value="1"/>
</dbReference>
<accession>A0A0M0L5D2</accession>